<dbReference type="PROSITE" id="PS50268">
    <property type="entry name" value="CADHERIN_2"/>
    <property type="match status" value="1"/>
</dbReference>
<dbReference type="AlphaFoldDB" id="A0A9D4CIZ3"/>
<proteinExistence type="predicted"/>
<keyword evidence="1" id="KW-0106">Calcium</keyword>
<dbReference type="InterPro" id="IPR002126">
    <property type="entry name" value="Cadherin-like_dom"/>
</dbReference>
<reference evidence="3" key="1">
    <citation type="journal article" date="2019" name="bioRxiv">
        <title>The Genome of the Zebra Mussel, Dreissena polymorpha: A Resource for Invasive Species Research.</title>
        <authorList>
            <person name="McCartney M.A."/>
            <person name="Auch B."/>
            <person name="Kono T."/>
            <person name="Mallez S."/>
            <person name="Zhang Y."/>
            <person name="Obille A."/>
            <person name="Becker A."/>
            <person name="Abrahante J.E."/>
            <person name="Garbe J."/>
            <person name="Badalamenti J.P."/>
            <person name="Herman A."/>
            <person name="Mangelson H."/>
            <person name="Liachko I."/>
            <person name="Sullivan S."/>
            <person name="Sone E.D."/>
            <person name="Koren S."/>
            <person name="Silverstein K.A.T."/>
            <person name="Beckman K.B."/>
            <person name="Gohl D.M."/>
        </authorList>
    </citation>
    <scope>NUCLEOTIDE SEQUENCE</scope>
    <source>
        <strain evidence="3">Duluth1</strain>
        <tissue evidence="3">Whole animal</tissue>
    </source>
</reference>
<gene>
    <name evidence="3" type="ORF">DPMN_051182</name>
</gene>
<evidence type="ECO:0000313" key="3">
    <source>
        <dbReference type="EMBL" id="KAH3725348.1"/>
    </source>
</evidence>
<name>A0A9D4CIZ3_DREPO</name>
<accession>A0A9D4CIZ3</accession>
<dbReference type="InterPro" id="IPR015919">
    <property type="entry name" value="Cadherin-like_sf"/>
</dbReference>
<keyword evidence="4" id="KW-1185">Reference proteome</keyword>
<evidence type="ECO:0000259" key="2">
    <source>
        <dbReference type="PROSITE" id="PS50268"/>
    </source>
</evidence>
<feature type="domain" description="Cadherin" evidence="2">
    <location>
        <begin position="1126"/>
        <end position="1253"/>
    </location>
</feature>
<organism evidence="3 4">
    <name type="scientific">Dreissena polymorpha</name>
    <name type="common">Zebra mussel</name>
    <name type="synonym">Mytilus polymorpha</name>
    <dbReference type="NCBI Taxonomy" id="45954"/>
    <lineage>
        <taxon>Eukaryota</taxon>
        <taxon>Metazoa</taxon>
        <taxon>Spiralia</taxon>
        <taxon>Lophotrochozoa</taxon>
        <taxon>Mollusca</taxon>
        <taxon>Bivalvia</taxon>
        <taxon>Autobranchia</taxon>
        <taxon>Heteroconchia</taxon>
        <taxon>Euheterodonta</taxon>
        <taxon>Imparidentia</taxon>
        <taxon>Neoheterodontei</taxon>
        <taxon>Myida</taxon>
        <taxon>Dreissenoidea</taxon>
        <taxon>Dreissenidae</taxon>
        <taxon>Dreissena</taxon>
    </lineage>
</organism>
<dbReference type="GO" id="GO:0016020">
    <property type="term" value="C:membrane"/>
    <property type="evidence" value="ECO:0007669"/>
    <property type="project" value="InterPro"/>
</dbReference>
<dbReference type="SUPFAM" id="SSF49313">
    <property type="entry name" value="Cadherin-like"/>
    <property type="match status" value="1"/>
</dbReference>
<evidence type="ECO:0000256" key="1">
    <source>
        <dbReference type="PROSITE-ProRule" id="PRU00043"/>
    </source>
</evidence>
<reference evidence="3" key="2">
    <citation type="submission" date="2020-11" db="EMBL/GenBank/DDBJ databases">
        <authorList>
            <person name="McCartney M.A."/>
            <person name="Auch B."/>
            <person name="Kono T."/>
            <person name="Mallez S."/>
            <person name="Becker A."/>
            <person name="Gohl D.M."/>
            <person name="Silverstein K.A.T."/>
            <person name="Koren S."/>
            <person name="Bechman K.B."/>
            <person name="Herman A."/>
            <person name="Abrahante J.E."/>
            <person name="Garbe J."/>
        </authorList>
    </citation>
    <scope>NUCLEOTIDE SEQUENCE</scope>
    <source>
        <strain evidence="3">Duluth1</strain>
        <tissue evidence="3">Whole animal</tissue>
    </source>
</reference>
<dbReference type="EMBL" id="JAIWYP010000012">
    <property type="protein sequence ID" value="KAH3725348.1"/>
    <property type="molecule type" value="Genomic_DNA"/>
</dbReference>
<comment type="caution">
    <text evidence="3">The sequence shown here is derived from an EMBL/GenBank/DDBJ whole genome shotgun (WGS) entry which is preliminary data.</text>
</comment>
<dbReference type="CDD" id="cd11304">
    <property type="entry name" value="Cadherin_repeat"/>
    <property type="match status" value="1"/>
</dbReference>
<dbReference type="GO" id="GO:0005509">
    <property type="term" value="F:calcium ion binding"/>
    <property type="evidence" value="ECO:0007669"/>
    <property type="project" value="UniProtKB-UniRule"/>
</dbReference>
<dbReference type="Proteomes" id="UP000828390">
    <property type="component" value="Unassembled WGS sequence"/>
</dbReference>
<dbReference type="GO" id="GO:0007156">
    <property type="term" value="P:homophilic cell adhesion via plasma membrane adhesion molecules"/>
    <property type="evidence" value="ECO:0007669"/>
    <property type="project" value="InterPro"/>
</dbReference>
<sequence length="1256" mass="141768">MPCDGAYFTSSPYTTSLHVNTDSQQNLWTVSAQCETSWDCSHHCWNHQCGYYYDLPTDCSQCLPPGSPDLDDGWGWGWWNIPAQYGSCLDWCPQTCYNTVTCNACSISDTYSMFALSDKTVYKKSCSDPLCTSCSAYNACPNAGNYYYSVSCYATNYNGYGSYWSATASGTYTLTFTDDIAPPFSYSAGSSIQIGRSMAGNGNLVNTIVSNPVDHSLDKDFVTFYRSSGSSFSWLSLGSSNGNIQVTSSVSTSAGTYSIVYCARNRRSKTTCATLSITVYDSYVSNSPAITSLHENTDALKNLWTITGKCDITYTCGGFTCSALPDCDSCTVSNTQNFFAMSGTHTVYKKECTTPLCDTCSVSNYCANRGETYTYTVSCVRTNTYGYSGFTTGTASKTVTLSFFADVNPPFAFESSLGSAINIGKSIPGTGQMVNRIFSNPEETTDDNDLNIYYRSSGDNPAWLTVVQDTGEIKVTSALTSETATSMSMVMCAENRRHQKTCQTLNITIYYTSITNNPSIVRLHENTDRDKLLWTVTGTCDITYQCFSVYTCAETHVCDSCVVTDTYKFFYIDEPAHDVHKKTCLKPLCEPCSISDFCVNEAETYTYTVDCVKTNYRSFSQFTTGHAVRTPSLYFYTDIIPPFKYDYGNNIVVFQNNSYKDTIINKIISNPVDESDDNDEIFYYTDREPRPSWIHENILFVLDTSNGFVKVNKTLEFEFSYTFDMRLCVRNRRQFINCDTFDITLWACYQTPNCTDQEILDLKDTHGIYGHSNNKSLFQMIYPQPTYHFPNFRNTWSNLTWTLDNGGFIESTINPLTGEIYLTQNISIWPSWPTRHYIETVTVANSESCYTTTCQMDVTIWYTNWKPRISSLPAQKSLHEDTDAETWLHNLEVYDYNYDRPADGHALEDNSTCWIEYVFDQWGENDMELFELKEDPNNPKRWNSYSLYKRECRVPGSPYTPPCGYKRENFTCPKHTGCMTHNVTQWYDVSIRCRDGYGAEDNRNFSFYPVHNVAPTYRNLPKSITLNVKTGSEHDIIFSTMYRDAENENLTYEYTFVKQGGGDVTYFKGDPSGNYFNQLGNVSLTTYMYETPNATYKILICGHERRNEICEYLTVDFRDYCGPTPECRSSSTTVTSETPAGTVIFSVADLVTNAALYTSMEFSLTAQYANMFDINSATGVVKTTSKLTASYPSTAYSLNAFVTDVNSCGFYSVCPLSVVVTYINFVRIIVVGRIEIDTFQTISYIMLFSHPIFAYV</sequence>
<protein>
    <recommendedName>
        <fullName evidence="2">Cadherin domain-containing protein</fullName>
    </recommendedName>
</protein>
<evidence type="ECO:0000313" key="4">
    <source>
        <dbReference type="Proteomes" id="UP000828390"/>
    </source>
</evidence>